<dbReference type="InParanoid" id="A0A1X7SZ84"/>
<dbReference type="EnsemblMetazoa" id="Aqu2.1.07395_001">
    <property type="protein sequence ID" value="Aqu2.1.07395_001"/>
    <property type="gene ID" value="Aqu2.1.07395"/>
</dbReference>
<organism evidence="1">
    <name type="scientific">Amphimedon queenslandica</name>
    <name type="common">Sponge</name>
    <dbReference type="NCBI Taxonomy" id="400682"/>
    <lineage>
        <taxon>Eukaryota</taxon>
        <taxon>Metazoa</taxon>
        <taxon>Porifera</taxon>
        <taxon>Demospongiae</taxon>
        <taxon>Heteroscleromorpha</taxon>
        <taxon>Haplosclerida</taxon>
        <taxon>Niphatidae</taxon>
        <taxon>Amphimedon</taxon>
    </lineage>
</organism>
<reference evidence="1" key="1">
    <citation type="submission" date="2017-05" db="UniProtKB">
        <authorList>
            <consortium name="EnsemblMetazoa"/>
        </authorList>
    </citation>
    <scope>IDENTIFICATION</scope>
</reference>
<accession>A0A1X7SZ84</accession>
<evidence type="ECO:0000313" key="1">
    <source>
        <dbReference type="EnsemblMetazoa" id="Aqu2.1.07395_001"/>
    </source>
</evidence>
<protein>
    <submittedName>
        <fullName evidence="1">Uncharacterized protein</fullName>
    </submittedName>
</protein>
<sequence>MSNVVFTCINKVKFVILYKFKLTCI</sequence>
<dbReference type="AlphaFoldDB" id="A0A1X7SZ84"/>
<name>A0A1X7SZ84_AMPQE</name>
<proteinExistence type="predicted"/>